<accession>A0ABW2RF24</accession>
<name>A0ABW2RF24_9BURK</name>
<dbReference type="RefSeq" id="WP_382260325.1">
    <property type="nucleotide sequence ID" value="NZ_JBHTBX010000025.1"/>
</dbReference>
<dbReference type="EMBL" id="JBHTBX010000025">
    <property type="protein sequence ID" value="MFC7436624.1"/>
    <property type="molecule type" value="Genomic_DNA"/>
</dbReference>
<comment type="caution">
    <text evidence="1">The sequence shown here is derived from an EMBL/GenBank/DDBJ whole genome shotgun (WGS) entry which is preliminary data.</text>
</comment>
<organism evidence="1 2">
    <name type="scientific">Hydrogenophaga bisanensis</name>
    <dbReference type="NCBI Taxonomy" id="439611"/>
    <lineage>
        <taxon>Bacteria</taxon>
        <taxon>Pseudomonadati</taxon>
        <taxon>Pseudomonadota</taxon>
        <taxon>Betaproteobacteria</taxon>
        <taxon>Burkholderiales</taxon>
        <taxon>Comamonadaceae</taxon>
        <taxon>Hydrogenophaga</taxon>
    </lineage>
</organism>
<reference evidence="2" key="1">
    <citation type="journal article" date="2019" name="Int. J. Syst. Evol. Microbiol.">
        <title>The Global Catalogue of Microorganisms (GCM) 10K type strain sequencing project: providing services to taxonomists for standard genome sequencing and annotation.</title>
        <authorList>
            <consortium name="The Broad Institute Genomics Platform"/>
            <consortium name="The Broad Institute Genome Sequencing Center for Infectious Disease"/>
            <person name="Wu L."/>
            <person name="Ma J."/>
        </authorList>
    </citation>
    <scope>NUCLEOTIDE SEQUENCE [LARGE SCALE GENOMIC DNA]</scope>
    <source>
        <strain evidence="2">CCUG 54518</strain>
    </source>
</reference>
<evidence type="ECO:0000313" key="1">
    <source>
        <dbReference type="EMBL" id="MFC7436624.1"/>
    </source>
</evidence>
<gene>
    <name evidence="1" type="ORF">ACFQNJ_19140</name>
</gene>
<evidence type="ECO:0000313" key="2">
    <source>
        <dbReference type="Proteomes" id="UP001596495"/>
    </source>
</evidence>
<proteinExistence type="predicted"/>
<sequence>MRAPDLQSFLNDVEQLKNMLEGTQVAASHLSGQGIKLDGQLMRADDIFKVPLLEKEVSLIDFCHLFSIFNSSRVHYQQQHYNSKDSFAGHYYTVVNRKLIQGSVAGKNRFCLYLSSESDARLHISTLHIDRFFLAENAAPGLGSVSFALSAIAAYKLGFTSITLIAAGGKQFNKRHIGAESIIKCNTQPVRYRDGQALRTTHG</sequence>
<evidence type="ECO:0008006" key="3">
    <source>
        <dbReference type="Google" id="ProtNLM"/>
    </source>
</evidence>
<dbReference type="Proteomes" id="UP001596495">
    <property type="component" value="Unassembled WGS sequence"/>
</dbReference>
<keyword evidence="2" id="KW-1185">Reference proteome</keyword>
<protein>
    <recommendedName>
        <fullName evidence="3">N-acetyltransferase domain-containing protein</fullName>
    </recommendedName>
</protein>